<sequence>MLVIEEVCTHSKIVDKGKKSQNIYLQNTLKMLRFDVEKRILKIRRYDRCHIRTLNDKHNSIDDKNVV</sequence>
<keyword evidence="2" id="KW-1185">Reference proteome</keyword>
<name>A0A0U1L443_9FIRM</name>
<organism evidence="1 2">
    <name type="scientific">Sporomusa ovata</name>
    <dbReference type="NCBI Taxonomy" id="2378"/>
    <lineage>
        <taxon>Bacteria</taxon>
        <taxon>Bacillati</taxon>
        <taxon>Bacillota</taxon>
        <taxon>Negativicutes</taxon>
        <taxon>Selenomonadales</taxon>
        <taxon>Sporomusaceae</taxon>
        <taxon>Sporomusa</taxon>
    </lineage>
</organism>
<protein>
    <submittedName>
        <fullName evidence="1">Uncharacterized protein</fullName>
    </submittedName>
</protein>
<evidence type="ECO:0000313" key="2">
    <source>
        <dbReference type="Proteomes" id="UP000049855"/>
    </source>
</evidence>
<accession>A0A0U1L443</accession>
<dbReference type="AlphaFoldDB" id="A0A0U1L443"/>
<proteinExistence type="predicted"/>
<gene>
    <name evidence="1" type="ORF">SpAn4DRAFT_0939</name>
</gene>
<dbReference type="EMBL" id="CTRP01000014">
    <property type="protein sequence ID" value="CQR74477.1"/>
    <property type="molecule type" value="Genomic_DNA"/>
</dbReference>
<reference evidence="2" key="1">
    <citation type="submission" date="2015-03" db="EMBL/GenBank/DDBJ databases">
        <authorList>
            <person name="Nijsse Bart"/>
        </authorList>
    </citation>
    <scope>NUCLEOTIDE SEQUENCE [LARGE SCALE GENOMIC DNA]</scope>
</reference>
<dbReference type="Proteomes" id="UP000049855">
    <property type="component" value="Unassembled WGS sequence"/>
</dbReference>
<evidence type="ECO:0000313" key="1">
    <source>
        <dbReference type="EMBL" id="CQR74477.1"/>
    </source>
</evidence>